<feature type="chain" id="PRO_5039244266" evidence="3">
    <location>
        <begin position="21"/>
        <end position="288"/>
    </location>
</feature>
<feature type="domain" description="SGNH hydrolase-type esterase" evidence="4">
    <location>
        <begin position="43"/>
        <end position="277"/>
    </location>
</feature>
<dbReference type="Gene3D" id="3.40.50.1110">
    <property type="entry name" value="SGNH hydrolase"/>
    <property type="match status" value="1"/>
</dbReference>
<evidence type="ECO:0000259" key="4">
    <source>
        <dbReference type="Pfam" id="PF13472"/>
    </source>
</evidence>
<dbReference type="PANTHER" id="PTHR37981">
    <property type="entry name" value="LIPASE 2"/>
    <property type="match status" value="1"/>
</dbReference>
<dbReference type="GO" id="GO:0019433">
    <property type="term" value="P:triglyceride catabolic process"/>
    <property type="evidence" value="ECO:0007669"/>
    <property type="project" value="TreeGrafter"/>
</dbReference>
<feature type="disulfide bond" evidence="2">
    <location>
        <begin position="140"/>
        <end position="150"/>
    </location>
</feature>
<name>A0A1V9A1L9_SACPI</name>
<dbReference type="SUPFAM" id="SSF52266">
    <property type="entry name" value="SGNH hydrolase"/>
    <property type="match status" value="1"/>
</dbReference>
<evidence type="ECO:0000313" key="5">
    <source>
        <dbReference type="EMBL" id="OQO91027.1"/>
    </source>
</evidence>
<dbReference type="RefSeq" id="WP_252365269.1">
    <property type="nucleotide sequence ID" value="NZ_MWIH01000006.1"/>
</dbReference>
<feature type="active site" evidence="1">
    <location>
        <position position="269"/>
    </location>
</feature>
<dbReference type="Proteomes" id="UP000192591">
    <property type="component" value="Unassembled WGS sequence"/>
</dbReference>
<feature type="active site" description="Nucleophile" evidence="1">
    <location>
        <position position="47"/>
    </location>
</feature>
<dbReference type="InterPro" id="IPR036514">
    <property type="entry name" value="SGNH_hydro_sf"/>
</dbReference>
<sequence>MRPRAILPAVAALALVSACAGGDPIRADNDPDGQGAEPVRYVALGDSYTSAPGAGRAVGTPPGCARSDNNYPRLVATELAAEDFTDASCGGATTEHLTAPQETAEGTNPPQLTAVTSRTTLVTVGIGGNDLGLVELATQCAELAGEGGSCGEGAEVGDRIGDLVSPVASVVEQISAEAPAAQVLVVGYPTILPADPARCAGALPHDPADLVALREGLDLLNRVLEEQANAHGARFVDTAGPTRGHHVCTPEGERWVEGLDSTTGAAPLHPTARGQRAMADAVLNAVRN</sequence>
<feature type="signal peptide" evidence="3">
    <location>
        <begin position="1"/>
        <end position="20"/>
    </location>
</feature>
<feature type="disulfide bond" evidence="2">
    <location>
        <begin position="199"/>
        <end position="248"/>
    </location>
</feature>
<evidence type="ECO:0000256" key="1">
    <source>
        <dbReference type="PIRSR" id="PIRSR637460-1"/>
    </source>
</evidence>
<evidence type="ECO:0000256" key="3">
    <source>
        <dbReference type="SAM" id="SignalP"/>
    </source>
</evidence>
<dbReference type="PROSITE" id="PS51257">
    <property type="entry name" value="PROKAR_LIPOPROTEIN"/>
    <property type="match status" value="1"/>
</dbReference>
<keyword evidence="6" id="KW-1185">Reference proteome</keyword>
<evidence type="ECO:0000313" key="6">
    <source>
        <dbReference type="Proteomes" id="UP000192591"/>
    </source>
</evidence>
<dbReference type="Pfam" id="PF13472">
    <property type="entry name" value="Lipase_GDSL_2"/>
    <property type="match status" value="1"/>
</dbReference>
<dbReference type="InterPro" id="IPR013830">
    <property type="entry name" value="SGNH_hydro"/>
</dbReference>
<proteinExistence type="predicted"/>
<reference evidence="5 6" key="1">
    <citation type="submission" date="2017-02" db="EMBL/GenBank/DDBJ databases">
        <title>Draft genome of Saccharomonospora sp. 154.</title>
        <authorList>
            <person name="Alonso-Carmona G.S."/>
            <person name="De La Haba R."/>
            <person name="Vera-Gargallo B."/>
            <person name="Sandoval-Trujillo A.H."/>
            <person name="Ramirez-Duran N."/>
            <person name="Ventosa A."/>
        </authorList>
    </citation>
    <scope>NUCLEOTIDE SEQUENCE [LARGE SCALE GENOMIC DNA]</scope>
    <source>
        <strain evidence="5 6">LRS4.154</strain>
    </source>
</reference>
<dbReference type="InterPro" id="IPR037460">
    <property type="entry name" value="SEST-like"/>
</dbReference>
<gene>
    <name evidence="5" type="ORF">B1813_16160</name>
</gene>
<dbReference type="EMBL" id="MWIH01000006">
    <property type="protein sequence ID" value="OQO91027.1"/>
    <property type="molecule type" value="Genomic_DNA"/>
</dbReference>
<comment type="caution">
    <text evidence="5">The sequence shown here is derived from an EMBL/GenBank/DDBJ whole genome shotgun (WGS) entry which is preliminary data.</text>
</comment>
<feature type="disulfide bond" evidence="2">
    <location>
        <begin position="64"/>
        <end position="89"/>
    </location>
</feature>
<protein>
    <submittedName>
        <fullName evidence="5">GDSL family lipase</fullName>
    </submittedName>
</protein>
<dbReference type="STRING" id="1962155.B1813_16160"/>
<dbReference type="GO" id="GO:0004806">
    <property type="term" value="F:triacylglycerol lipase activity"/>
    <property type="evidence" value="ECO:0007669"/>
    <property type="project" value="TreeGrafter"/>
</dbReference>
<evidence type="ECO:0000256" key="2">
    <source>
        <dbReference type="PIRSR" id="PIRSR637460-2"/>
    </source>
</evidence>
<keyword evidence="3" id="KW-0732">Signal</keyword>
<organism evidence="5 6">
    <name type="scientific">Saccharomonospora piscinae</name>
    <dbReference type="NCBI Taxonomy" id="687388"/>
    <lineage>
        <taxon>Bacteria</taxon>
        <taxon>Bacillati</taxon>
        <taxon>Actinomycetota</taxon>
        <taxon>Actinomycetes</taxon>
        <taxon>Pseudonocardiales</taxon>
        <taxon>Pseudonocardiaceae</taxon>
        <taxon>Saccharomonospora</taxon>
    </lineage>
</organism>
<dbReference type="CDD" id="cd01823">
    <property type="entry name" value="SEST_like"/>
    <property type="match status" value="1"/>
</dbReference>
<dbReference type="AlphaFoldDB" id="A0A1V9A1L9"/>
<dbReference type="PANTHER" id="PTHR37981:SF1">
    <property type="entry name" value="SGNH HYDROLASE-TYPE ESTERASE DOMAIN-CONTAINING PROTEIN"/>
    <property type="match status" value="1"/>
</dbReference>
<keyword evidence="2" id="KW-1015">Disulfide bond</keyword>
<accession>A0A1V9A1L9</accession>